<evidence type="ECO:0000313" key="2">
    <source>
        <dbReference type="Proteomes" id="UP000247681"/>
    </source>
</evidence>
<reference evidence="1 2" key="1">
    <citation type="submission" date="2018-05" db="EMBL/GenBank/DDBJ databases">
        <title>Flavobacterium sp. strain IMCC34758, incomplete genome.</title>
        <authorList>
            <person name="Joung Y."/>
        </authorList>
    </citation>
    <scope>NUCLEOTIDE SEQUENCE [LARGE SCALE GENOMIC DNA]</scope>
    <source>
        <strain evidence="1 2">IMCC34758</strain>
    </source>
</reference>
<keyword evidence="2" id="KW-1185">Reference proteome</keyword>
<dbReference type="Gene3D" id="2.60.40.10">
    <property type="entry name" value="Immunoglobulins"/>
    <property type="match status" value="1"/>
</dbReference>
<dbReference type="AlphaFoldDB" id="A0A2V4BYE8"/>
<evidence type="ECO:0000313" key="1">
    <source>
        <dbReference type="EMBL" id="PXY42893.1"/>
    </source>
</evidence>
<gene>
    <name evidence="1" type="ORF">DMB68_23175</name>
</gene>
<dbReference type="Proteomes" id="UP000247681">
    <property type="component" value="Unassembled WGS sequence"/>
</dbReference>
<dbReference type="EMBL" id="QJHL01000025">
    <property type="protein sequence ID" value="PXY42893.1"/>
    <property type="molecule type" value="Genomic_DNA"/>
</dbReference>
<protein>
    <submittedName>
        <fullName evidence="1">Uncharacterized protein</fullName>
    </submittedName>
</protein>
<accession>A0A2V4BYE8</accession>
<organism evidence="1 2">
    <name type="scientific">Flavobacterium hydrophilum</name>
    <dbReference type="NCBI Taxonomy" id="2211445"/>
    <lineage>
        <taxon>Bacteria</taxon>
        <taxon>Pseudomonadati</taxon>
        <taxon>Bacteroidota</taxon>
        <taxon>Flavobacteriia</taxon>
        <taxon>Flavobacteriales</taxon>
        <taxon>Flavobacteriaceae</taxon>
        <taxon>Flavobacterium</taxon>
    </lineage>
</organism>
<sequence length="95" mass="9485">MLSSAAGTDNQSKNINSILTPITYATTGTTGAAVTGLPAGVTGSFASNTITIAGTPTVSGTFNYLITLTGECNTTISGKITSLCEPITGVIKIIN</sequence>
<comment type="caution">
    <text evidence="1">The sequence shown here is derived from an EMBL/GenBank/DDBJ whole genome shotgun (WGS) entry which is preliminary data.</text>
</comment>
<proteinExistence type="predicted"/>
<name>A0A2V4BYE8_9FLAO</name>
<feature type="non-terminal residue" evidence="1">
    <location>
        <position position="95"/>
    </location>
</feature>
<dbReference type="InterPro" id="IPR013783">
    <property type="entry name" value="Ig-like_fold"/>
</dbReference>